<dbReference type="Pfam" id="PF07859">
    <property type="entry name" value="Abhydrolase_3"/>
    <property type="match status" value="1"/>
</dbReference>
<dbReference type="STRING" id="1213859.L2FN53"/>
<dbReference type="HOGENOM" id="CLU_012494_6_3_1"/>
<evidence type="ECO:0000313" key="3">
    <source>
        <dbReference type="EMBL" id="ELA27834.1"/>
    </source>
</evidence>
<evidence type="ECO:0000313" key="4">
    <source>
        <dbReference type="EMBL" id="KAF4485024.1"/>
    </source>
</evidence>
<dbReference type="EMBL" id="KB020968">
    <property type="protein sequence ID" value="ELA27834.1"/>
    <property type="molecule type" value="Genomic_DNA"/>
</dbReference>
<dbReference type="GO" id="GO:0016787">
    <property type="term" value="F:hydrolase activity"/>
    <property type="evidence" value="ECO:0007669"/>
    <property type="project" value="UniProtKB-KW"/>
</dbReference>
<dbReference type="Proteomes" id="UP000011096">
    <property type="component" value="Unassembled WGS sequence"/>
</dbReference>
<evidence type="ECO:0000256" key="1">
    <source>
        <dbReference type="ARBA" id="ARBA00022801"/>
    </source>
</evidence>
<dbReference type="PANTHER" id="PTHR48081">
    <property type="entry name" value="AB HYDROLASE SUPERFAMILY PROTEIN C4A8.06C"/>
    <property type="match status" value="1"/>
</dbReference>
<dbReference type="Gene3D" id="3.40.50.1820">
    <property type="entry name" value="alpha/beta hydrolase"/>
    <property type="match status" value="1"/>
</dbReference>
<keyword evidence="5" id="KW-1185">Reference proteome</keyword>
<dbReference type="EMBL" id="ANPB02000004">
    <property type="protein sequence ID" value="KAF4485024.1"/>
    <property type="molecule type" value="Genomic_DNA"/>
</dbReference>
<accession>L2FN53</accession>
<dbReference type="PANTHER" id="PTHR48081:SF8">
    <property type="entry name" value="ALPHA_BETA HYDROLASE FOLD-3 DOMAIN-CONTAINING PROTEIN-RELATED"/>
    <property type="match status" value="1"/>
</dbReference>
<reference evidence="4 5" key="2">
    <citation type="submission" date="2012-08" db="EMBL/GenBank/DDBJ databases">
        <authorList>
            <person name="Gan P.H.P."/>
            <person name="Ikeda K."/>
            <person name="Irieda H."/>
            <person name="Narusaka M."/>
            <person name="O'Connell R.J."/>
            <person name="Narusaka Y."/>
            <person name="Takano Y."/>
            <person name="Kubo Y."/>
            <person name="Shirasu K."/>
        </authorList>
    </citation>
    <scope>NUCLEOTIDE SEQUENCE [LARGE SCALE GENOMIC DNA]</scope>
    <source>
        <strain evidence="4 5">Nara gc5</strain>
    </source>
</reference>
<evidence type="ECO:0000259" key="2">
    <source>
        <dbReference type="Pfam" id="PF07859"/>
    </source>
</evidence>
<reference evidence="3" key="1">
    <citation type="submission" date="2012-08" db="EMBL/GenBank/DDBJ databases">
        <title>Genome analysis of Colletotrichum orbiculare and Colletotrichum fructicola.</title>
        <authorList>
            <person name="Gan P.H.P."/>
            <person name="Ikeda K."/>
            <person name="Irieda H."/>
            <person name="Narusaka M."/>
            <person name="O'Connell R.J."/>
            <person name="Narusaka Y."/>
            <person name="Takano Y."/>
            <person name="Kubo Y."/>
            <person name="Shirasu K."/>
        </authorList>
    </citation>
    <scope>NUCLEOTIDE SEQUENCE</scope>
    <source>
        <strain evidence="3">Nara gc5</strain>
    </source>
</reference>
<name>L2FN53_COLFN</name>
<dbReference type="OrthoDB" id="408631at2759"/>
<reference evidence="4 5" key="3">
    <citation type="submission" date="2020-04" db="EMBL/GenBank/DDBJ databases">
        <title>Genome sequencing and assembly of multiple isolates from the Colletotrichum gloeosporioides species complex.</title>
        <authorList>
            <person name="Gan P."/>
            <person name="Shirasu K."/>
        </authorList>
    </citation>
    <scope>NUCLEOTIDE SEQUENCE [LARGE SCALE GENOMIC DNA]</scope>
    <source>
        <strain evidence="4 5">Nara gc5</strain>
    </source>
</reference>
<dbReference type="AlphaFoldDB" id="L2FN53"/>
<evidence type="ECO:0000313" key="5">
    <source>
        <dbReference type="Proteomes" id="UP000011096"/>
    </source>
</evidence>
<dbReference type="SUPFAM" id="SSF53474">
    <property type="entry name" value="alpha/beta-Hydrolases"/>
    <property type="match status" value="1"/>
</dbReference>
<sequence>MSVNIDEPSSWLRLGIMDPILKDIMDDSLAAFKKETRIDRIVATRDVWAPLYKKVADGSLKEHMDMVTCEELQLPRRDGGTSRTLLYKPSHATSSKPLLILIHGGGFCYGSPEMEGPNCVRAVAAYGCVALSLSYRLAPEHKFPTASNDCWDAVLENSAQVGVDLGLGFVLGGTSAGGNIAVVISHTMHDHGSAPKLSGLWLNVPLLLAPEAVPLRHRSHYGSRDQNALAPILNKAFMDMYTEAYAPDDIQSHIWSPLNWPTGHEGQPPTYFQICGLDILRDEALIYERILRTEHGIPTRVDVYPGLPHMFASNFQTHPSSKKYATDSTLGIGWLLGYGKTQ</sequence>
<proteinExistence type="predicted"/>
<organism evidence="3">
    <name type="scientific">Colletotrichum fructicola (strain Nara gc5)</name>
    <name type="common">Anthracnose fungus</name>
    <name type="synonym">Colletotrichum gloeosporioides (strain Nara gc5)</name>
    <dbReference type="NCBI Taxonomy" id="1213859"/>
    <lineage>
        <taxon>Eukaryota</taxon>
        <taxon>Fungi</taxon>
        <taxon>Dikarya</taxon>
        <taxon>Ascomycota</taxon>
        <taxon>Pezizomycotina</taxon>
        <taxon>Sordariomycetes</taxon>
        <taxon>Hypocreomycetidae</taxon>
        <taxon>Glomerellales</taxon>
        <taxon>Glomerellaceae</taxon>
        <taxon>Colletotrichum</taxon>
        <taxon>Colletotrichum gloeosporioides species complex</taxon>
    </lineage>
</organism>
<protein>
    <submittedName>
        <fullName evidence="4">AB hydrolase superfamily protein</fullName>
    </submittedName>
    <submittedName>
        <fullName evidence="3">Esterase lipase</fullName>
    </submittedName>
</protein>
<gene>
    <name evidence="3" type="ORF">CGGC5_11449</name>
    <name evidence="4" type="ORF">CGGC5_v008152</name>
</gene>
<feature type="domain" description="Alpha/beta hydrolase fold-3" evidence="2">
    <location>
        <begin position="100"/>
        <end position="312"/>
    </location>
</feature>
<dbReference type="InterPro" id="IPR029058">
    <property type="entry name" value="AB_hydrolase_fold"/>
</dbReference>
<dbReference type="InParanoid" id="L2FN53"/>
<dbReference type="InterPro" id="IPR013094">
    <property type="entry name" value="AB_hydrolase_3"/>
</dbReference>
<keyword evidence="1 4" id="KW-0378">Hydrolase</keyword>
<dbReference type="InterPro" id="IPR050300">
    <property type="entry name" value="GDXG_lipolytic_enzyme"/>
</dbReference>